<dbReference type="InterPro" id="IPR043502">
    <property type="entry name" value="DNA/RNA_pol_sf"/>
</dbReference>
<dbReference type="AlphaFoldDB" id="A0A0H3AAU0"/>
<dbReference type="InterPro" id="IPR001098">
    <property type="entry name" value="DNA-dir_DNA_pol_A_palm_dom"/>
</dbReference>
<comment type="catalytic activity">
    <reaction evidence="11">
        <text>DNA(n) + a 2'-deoxyribonucleoside 5'-triphosphate = DNA(n+1) + diphosphate</text>
        <dbReference type="Rhea" id="RHEA:22508"/>
        <dbReference type="Rhea" id="RHEA-COMP:17339"/>
        <dbReference type="Rhea" id="RHEA-COMP:17340"/>
        <dbReference type="ChEBI" id="CHEBI:33019"/>
        <dbReference type="ChEBI" id="CHEBI:61560"/>
        <dbReference type="ChEBI" id="CHEBI:173112"/>
        <dbReference type="EC" id="2.7.7.7"/>
    </reaction>
</comment>
<dbReference type="PANTHER" id="PTHR10133:SF27">
    <property type="entry name" value="DNA POLYMERASE NU"/>
    <property type="match status" value="1"/>
</dbReference>
<evidence type="ECO:0000256" key="7">
    <source>
        <dbReference type="ARBA" id="ARBA00022763"/>
    </source>
</evidence>
<name>A0A0H3AAU0_NITV4</name>
<dbReference type="RefSeq" id="WP_011792855.1">
    <property type="nucleotide sequence ID" value="NC_008751.1"/>
</dbReference>
<dbReference type="EMBL" id="CP000527">
    <property type="protein sequence ID" value="ABM29461.1"/>
    <property type="molecule type" value="Genomic_DNA"/>
</dbReference>
<dbReference type="Pfam" id="PF00476">
    <property type="entry name" value="DNA_pol_A"/>
    <property type="match status" value="1"/>
</dbReference>
<dbReference type="FunFam" id="1.10.150.20:FF:000002">
    <property type="entry name" value="DNA polymerase I"/>
    <property type="match status" value="1"/>
</dbReference>
<evidence type="ECO:0000313" key="16">
    <source>
        <dbReference type="Proteomes" id="UP000009173"/>
    </source>
</evidence>
<dbReference type="InterPro" id="IPR002421">
    <property type="entry name" value="5-3_exonuclease"/>
</dbReference>
<evidence type="ECO:0000256" key="1">
    <source>
        <dbReference type="ARBA" id="ARBA00007705"/>
    </source>
</evidence>
<dbReference type="PRINTS" id="PR00868">
    <property type="entry name" value="DNAPOLI"/>
</dbReference>
<dbReference type="Pfam" id="PF01367">
    <property type="entry name" value="5_3_exonuc"/>
    <property type="match status" value="1"/>
</dbReference>
<dbReference type="InterPro" id="IPR036279">
    <property type="entry name" value="5-3_exonuclease_C_sf"/>
</dbReference>
<keyword evidence="8" id="KW-0239">DNA-directed DNA polymerase</keyword>
<evidence type="ECO:0000256" key="5">
    <source>
        <dbReference type="ARBA" id="ARBA00022695"/>
    </source>
</evidence>
<comment type="similarity">
    <text evidence="1">Belongs to the DNA polymerase type-A family.</text>
</comment>
<dbReference type="Gene3D" id="3.40.50.1010">
    <property type="entry name" value="5'-nuclease"/>
    <property type="match status" value="1"/>
</dbReference>
<keyword evidence="5 15" id="KW-0548">Nucleotidyltransferase</keyword>
<evidence type="ECO:0000256" key="8">
    <source>
        <dbReference type="ARBA" id="ARBA00022932"/>
    </source>
</evidence>
<dbReference type="InterPro" id="IPR020046">
    <property type="entry name" value="5-3_exonucl_a-hlix_arch_N"/>
</dbReference>
<evidence type="ECO:0000259" key="14">
    <source>
        <dbReference type="SMART" id="SM00482"/>
    </source>
</evidence>
<dbReference type="CDD" id="cd08637">
    <property type="entry name" value="DNA_pol_A_pol_I_C"/>
    <property type="match status" value="1"/>
</dbReference>
<dbReference type="EC" id="2.7.7.7" evidence="2"/>
<dbReference type="PROSITE" id="PS00447">
    <property type="entry name" value="DNA_POLYMERASE_A"/>
    <property type="match status" value="1"/>
</dbReference>
<protein>
    <recommendedName>
        <fullName evidence="3">DNA polymerase I</fullName>
        <ecNumber evidence="2">2.7.7.7</ecNumber>
    </recommendedName>
</protein>
<dbReference type="Pfam" id="PF02739">
    <property type="entry name" value="5_3_exonuc_N"/>
    <property type="match status" value="1"/>
</dbReference>
<feature type="domain" description="5'-3' exonuclease" evidence="13">
    <location>
        <begin position="12"/>
        <end position="267"/>
    </location>
</feature>
<evidence type="ECO:0000256" key="12">
    <source>
        <dbReference type="SAM" id="MobiDB-lite"/>
    </source>
</evidence>
<dbReference type="KEGG" id="dvl:Dvul_2445"/>
<feature type="compositionally biased region" description="Low complexity" evidence="12">
    <location>
        <begin position="402"/>
        <end position="419"/>
    </location>
</feature>
<evidence type="ECO:0000256" key="6">
    <source>
        <dbReference type="ARBA" id="ARBA00022705"/>
    </source>
</evidence>
<dbReference type="GO" id="GO:0006302">
    <property type="term" value="P:double-strand break repair"/>
    <property type="evidence" value="ECO:0007669"/>
    <property type="project" value="TreeGrafter"/>
</dbReference>
<dbReference type="NCBIfam" id="NF004397">
    <property type="entry name" value="PRK05755.1"/>
    <property type="match status" value="1"/>
</dbReference>
<dbReference type="PANTHER" id="PTHR10133">
    <property type="entry name" value="DNA POLYMERASE I"/>
    <property type="match status" value="1"/>
</dbReference>
<organism evidence="15 16">
    <name type="scientific">Nitratidesulfovibrio vulgaris (strain DP4)</name>
    <name type="common">Desulfovibrio vulgaris</name>
    <dbReference type="NCBI Taxonomy" id="391774"/>
    <lineage>
        <taxon>Bacteria</taxon>
        <taxon>Pseudomonadati</taxon>
        <taxon>Thermodesulfobacteriota</taxon>
        <taxon>Desulfovibrionia</taxon>
        <taxon>Desulfovibrionales</taxon>
        <taxon>Desulfovibrionaceae</taxon>
        <taxon>Nitratidesulfovibrio</taxon>
    </lineage>
</organism>
<dbReference type="GO" id="GO:0008409">
    <property type="term" value="F:5'-3' exonuclease activity"/>
    <property type="evidence" value="ECO:0007669"/>
    <property type="project" value="InterPro"/>
</dbReference>
<gene>
    <name evidence="15" type="ordered locus">Dvul_2445</name>
</gene>
<evidence type="ECO:0000256" key="11">
    <source>
        <dbReference type="ARBA" id="ARBA00049244"/>
    </source>
</evidence>
<dbReference type="Proteomes" id="UP000009173">
    <property type="component" value="Chromosome"/>
</dbReference>
<evidence type="ECO:0000256" key="9">
    <source>
        <dbReference type="ARBA" id="ARBA00023125"/>
    </source>
</evidence>
<dbReference type="SMART" id="SM00279">
    <property type="entry name" value="HhH2"/>
    <property type="match status" value="1"/>
</dbReference>
<dbReference type="SMART" id="SM00475">
    <property type="entry name" value="53EXOc"/>
    <property type="match status" value="1"/>
</dbReference>
<accession>A0A0H3AAU0</accession>
<dbReference type="Gene3D" id="1.20.1060.10">
    <property type="entry name" value="Taq DNA Polymerase, Chain T, domain 4"/>
    <property type="match status" value="1"/>
</dbReference>
<proteinExistence type="inferred from homology"/>
<dbReference type="FunFam" id="1.10.150.20:FF:000003">
    <property type="entry name" value="DNA polymerase I"/>
    <property type="match status" value="1"/>
</dbReference>
<dbReference type="HOGENOM" id="CLU_004675_0_1_7"/>
<feature type="compositionally biased region" description="Low complexity" evidence="12">
    <location>
        <begin position="310"/>
        <end position="330"/>
    </location>
</feature>
<dbReference type="CDD" id="cd09859">
    <property type="entry name" value="PIN_53EXO"/>
    <property type="match status" value="1"/>
</dbReference>
<dbReference type="SUPFAM" id="SSF56672">
    <property type="entry name" value="DNA/RNA polymerases"/>
    <property type="match status" value="1"/>
</dbReference>
<dbReference type="InterPro" id="IPR036397">
    <property type="entry name" value="RNaseH_sf"/>
</dbReference>
<evidence type="ECO:0000259" key="13">
    <source>
        <dbReference type="SMART" id="SM00475"/>
    </source>
</evidence>
<dbReference type="SMART" id="SM00482">
    <property type="entry name" value="POLAc"/>
    <property type="match status" value="1"/>
</dbReference>
<feature type="domain" description="DNA-directed DNA polymerase family A palm" evidence="14">
    <location>
        <begin position="769"/>
        <end position="975"/>
    </location>
</feature>
<dbReference type="GO" id="GO:0003887">
    <property type="term" value="F:DNA-directed DNA polymerase activity"/>
    <property type="evidence" value="ECO:0007669"/>
    <property type="project" value="UniProtKB-KW"/>
</dbReference>
<dbReference type="InterPro" id="IPR029060">
    <property type="entry name" value="PIN-like_dom_sf"/>
</dbReference>
<feature type="region of interest" description="Disordered" evidence="12">
    <location>
        <begin position="310"/>
        <end position="431"/>
    </location>
</feature>
<dbReference type="SUPFAM" id="SSF88723">
    <property type="entry name" value="PIN domain-like"/>
    <property type="match status" value="1"/>
</dbReference>
<keyword evidence="9" id="KW-0238">DNA-binding</keyword>
<dbReference type="CDD" id="cd09898">
    <property type="entry name" value="H3TH_53EXO"/>
    <property type="match status" value="1"/>
</dbReference>
<dbReference type="InterPro" id="IPR019760">
    <property type="entry name" value="DNA-dir_DNA_pol_A_CS"/>
</dbReference>
<dbReference type="Gene3D" id="3.30.420.10">
    <property type="entry name" value="Ribonuclease H-like superfamily/Ribonuclease H"/>
    <property type="match status" value="1"/>
</dbReference>
<dbReference type="FunFam" id="1.20.1060.10:FF:000001">
    <property type="entry name" value="DNA polymerase I"/>
    <property type="match status" value="1"/>
</dbReference>
<dbReference type="InterPro" id="IPR020045">
    <property type="entry name" value="DNA_polI_H3TH"/>
</dbReference>
<keyword evidence="4 15" id="KW-0808">Transferase</keyword>
<dbReference type="SUPFAM" id="SSF47807">
    <property type="entry name" value="5' to 3' exonuclease, C-terminal subdomain"/>
    <property type="match status" value="1"/>
</dbReference>
<dbReference type="GO" id="GO:0003677">
    <property type="term" value="F:DNA binding"/>
    <property type="evidence" value="ECO:0007669"/>
    <property type="project" value="UniProtKB-KW"/>
</dbReference>
<evidence type="ECO:0000256" key="3">
    <source>
        <dbReference type="ARBA" id="ARBA00020311"/>
    </source>
</evidence>
<evidence type="ECO:0000256" key="10">
    <source>
        <dbReference type="ARBA" id="ARBA00023204"/>
    </source>
</evidence>
<reference evidence="16" key="1">
    <citation type="journal article" date="2009" name="Environ. Microbiol.">
        <title>Contribution of mobile genetic elements to Desulfovibrio vulgaris genome plasticity.</title>
        <authorList>
            <person name="Walker C.B."/>
            <person name="Stolyar S."/>
            <person name="Chivian D."/>
            <person name="Pinel N."/>
            <person name="Gabster J.A."/>
            <person name="Dehal P.S."/>
            <person name="He Z."/>
            <person name="Yang Z.K."/>
            <person name="Yen H.C."/>
            <person name="Zhou J."/>
            <person name="Wall J.D."/>
            <person name="Hazen T.C."/>
            <person name="Arkin A.P."/>
            <person name="Stahl D.A."/>
        </authorList>
    </citation>
    <scope>NUCLEOTIDE SEQUENCE [LARGE SCALE GENOMIC DNA]</scope>
    <source>
        <strain evidence="16">DP4</strain>
    </source>
</reference>
<dbReference type="InterPro" id="IPR002298">
    <property type="entry name" value="DNA_polymerase_A"/>
</dbReference>
<dbReference type="Gene3D" id="3.30.70.370">
    <property type="match status" value="1"/>
</dbReference>
<dbReference type="GO" id="GO:0006261">
    <property type="term" value="P:DNA-templated DNA replication"/>
    <property type="evidence" value="ECO:0007669"/>
    <property type="project" value="InterPro"/>
</dbReference>
<sequence length="1015" mass="110090">MALKERLGFTQEPLWLMDGSAFIFRGFYAFQNMQRSDGFPTNALFIVTRILLRLLREEKPRHFAFVLDGKGPTFRHDLFPLYKAQRAATPEPLVQQLEPIRRMVTALGLPLEVSDGCEADDCIASLAARYRDERPVVIIGADKDLKQCLHPNVVLWDPGAKEEKLTTLASFTAETGLTPAQWPDVQAVIGDTSDNIPGIPGVGPKTASKIFADFPTLEDIRDGFDRLPPNLQKKFEQHLDAMFLYRQLTTLAIDRCADLTPERLSVQPLDARTASTFLQEFELRALSRELAGMVRNGHVQVALPDDASAPMDMGAMAAPAAPSTPRPSDSGTPGSLFGEGGVPLPWDTDDAPRNDAGHTPAGATGAGGTLRGMPGTPTSQDDATAPAEAASRETGSPPAQSAIKAAPEAATDDASAKSAKGTRPVSEAQARKRALIQQASLFDQSTRRNDTVATCTDPRGLPPCQGRDIAVVPLCGDAARTCPPVSGTQNGSTGPVAFAVAVAGCEVQYSGPVQGLARHLASAKRIATPDVKALLRSHALWRDIPGDRWFDLGLAAYLLDPEERDYGWPRLAARWGDMLDRSTDNPGLLALEMAQGMAGRLAGASLDTLMRTLELPLVPVLADMEEAGIAVDRTAFAAFLDEVQHELDRITQEVYKAAGGQFNIRSAQQLGELLFGTLGLPTVGKTRGGQATTSQDALEKLSGRHPVVDLILDFRKLEKLRSTYLEPLPKLVDDAGRIHSTFNQLATATGRLSSSNPNLQNIPARGDLGRRMRSCFTAAEGNLLVSADYSQIELRVLAHMSQDPTLLAAFREGADIHRRTAGLLYDTAPEDVTPDQRRNAKTINFGLIYGMGPQKLGQELRITVNEAKQFIERYFSRLQHLRNFYDNVEAAAREQGHVTTLAGRRRLLPEMHSENTQLRSQARRQAINTLIQGSAADIIKLAMLAAHDDPVLHGLKARLILQVHDELMLEVPEANAQAAGERLALLMSEVRPGGVTLDVPLLVDWGAGKDWGSAH</sequence>
<evidence type="ECO:0000256" key="2">
    <source>
        <dbReference type="ARBA" id="ARBA00012417"/>
    </source>
</evidence>
<dbReference type="Gene3D" id="1.10.150.20">
    <property type="entry name" value="5' to 3' exonuclease, C-terminal subdomain"/>
    <property type="match status" value="2"/>
</dbReference>
<keyword evidence="7" id="KW-0227">DNA damage</keyword>
<keyword evidence="10" id="KW-0234">DNA repair</keyword>
<evidence type="ECO:0000313" key="15">
    <source>
        <dbReference type="EMBL" id="ABM29461.1"/>
    </source>
</evidence>
<dbReference type="InterPro" id="IPR008918">
    <property type="entry name" value="HhH2"/>
</dbReference>
<evidence type="ECO:0000256" key="4">
    <source>
        <dbReference type="ARBA" id="ARBA00022679"/>
    </source>
</evidence>
<keyword evidence="6" id="KW-0235">DNA replication</keyword>